<organism evidence="3 5">
    <name type="scientific">Bordetella bronchialis</name>
    <dbReference type="NCBI Taxonomy" id="463025"/>
    <lineage>
        <taxon>Bacteria</taxon>
        <taxon>Pseudomonadati</taxon>
        <taxon>Pseudomonadota</taxon>
        <taxon>Betaproteobacteria</taxon>
        <taxon>Burkholderiales</taxon>
        <taxon>Alcaligenaceae</taxon>
        <taxon>Bordetella</taxon>
    </lineage>
</organism>
<dbReference type="Proteomes" id="UP000092213">
    <property type="component" value="Chromosome"/>
</dbReference>
<dbReference type="EMBL" id="CP016171">
    <property type="protein sequence ID" value="ANN70075.1"/>
    <property type="molecule type" value="Genomic_DNA"/>
</dbReference>
<dbReference type="AlphaFoldDB" id="A0A193FR01"/>
<dbReference type="Pfam" id="PF13560">
    <property type="entry name" value="HTH_31"/>
    <property type="match status" value="1"/>
</dbReference>
<dbReference type="KEGG" id="bbro:BAU06_00795"/>
<dbReference type="GO" id="GO:0003677">
    <property type="term" value="F:DNA binding"/>
    <property type="evidence" value="ECO:0007669"/>
    <property type="project" value="InterPro"/>
</dbReference>
<reference evidence="4 5" key="1">
    <citation type="submission" date="2016-06" db="EMBL/GenBank/DDBJ databases">
        <title>Complete genome sequences of Bordetella bronchialis and Bordetella flabilis.</title>
        <authorList>
            <person name="LiPuma J.J."/>
            <person name="Spilker T."/>
        </authorList>
    </citation>
    <scope>NUCLEOTIDE SEQUENCE [LARGE SCALE GENOMIC DNA]</scope>
    <source>
        <strain evidence="3 5">AU17976</strain>
        <strain evidence="2 4">AU3182</strain>
    </source>
</reference>
<proteinExistence type="predicted"/>
<dbReference type="PROSITE" id="PS50943">
    <property type="entry name" value="HTH_CROC1"/>
    <property type="match status" value="1"/>
</dbReference>
<gene>
    <name evidence="2" type="ORF">BAU06_00795</name>
    <name evidence="3" type="ORF">BAU08_00785</name>
</gene>
<evidence type="ECO:0000313" key="4">
    <source>
        <dbReference type="Proteomes" id="UP000091897"/>
    </source>
</evidence>
<dbReference type="InterPro" id="IPR001387">
    <property type="entry name" value="Cro/C1-type_HTH"/>
</dbReference>
<dbReference type="SMART" id="SM00530">
    <property type="entry name" value="HTH_XRE"/>
    <property type="match status" value="1"/>
</dbReference>
<dbReference type="Gene3D" id="1.10.260.40">
    <property type="entry name" value="lambda repressor-like DNA-binding domains"/>
    <property type="match status" value="1"/>
</dbReference>
<name>A0A193FR01_9BORD</name>
<evidence type="ECO:0000313" key="3">
    <source>
        <dbReference type="EMBL" id="ANN70075.1"/>
    </source>
</evidence>
<dbReference type="CDD" id="cd00093">
    <property type="entry name" value="HTH_XRE"/>
    <property type="match status" value="1"/>
</dbReference>
<accession>A0A193FR01</accession>
<sequence length="141" mass="15690">MTMADRLRTLMRWRGIRSQRQLARLSGVPQTSIHRILTRDLGYMPALSTLARLARALDTTTAWLCDGDESLQPAARGGTVQQVREPGAAHHYHPECGGDAAELHMLMARLSEAERRHIVALVRMLADRPTWAAGDARRSSP</sequence>
<dbReference type="InterPro" id="IPR010982">
    <property type="entry name" value="Lambda_DNA-bd_dom_sf"/>
</dbReference>
<feature type="domain" description="HTH cro/C1-type" evidence="1">
    <location>
        <begin position="18"/>
        <end position="64"/>
    </location>
</feature>
<dbReference type="Proteomes" id="UP000091897">
    <property type="component" value="Chromosome"/>
</dbReference>
<evidence type="ECO:0000259" key="1">
    <source>
        <dbReference type="PROSITE" id="PS50943"/>
    </source>
</evidence>
<dbReference type="EMBL" id="CP016170">
    <property type="protein sequence ID" value="ANN65044.1"/>
    <property type="molecule type" value="Genomic_DNA"/>
</dbReference>
<evidence type="ECO:0000313" key="2">
    <source>
        <dbReference type="EMBL" id="ANN65044.1"/>
    </source>
</evidence>
<dbReference type="SUPFAM" id="SSF47413">
    <property type="entry name" value="lambda repressor-like DNA-binding domains"/>
    <property type="match status" value="1"/>
</dbReference>
<keyword evidence="4" id="KW-1185">Reference proteome</keyword>
<protein>
    <recommendedName>
        <fullName evidence="1">HTH cro/C1-type domain-containing protein</fullName>
    </recommendedName>
</protein>
<dbReference type="OrthoDB" id="8636468at2"/>
<evidence type="ECO:0000313" key="5">
    <source>
        <dbReference type="Proteomes" id="UP000092213"/>
    </source>
</evidence>